<evidence type="ECO:0000313" key="1">
    <source>
        <dbReference type="EMBL" id="RZC46073.1"/>
    </source>
</evidence>
<name>A0A4Y7IAX8_PAPSO</name>
<proteinExistence type="predicted"/>
<dbReference type="OMA" id="FSSWEEH"/>
<dbReference type="Gramene" id="RZC46073">
    <property type="protein sequence ID" value="RZC46073"/>
    <property type="gene ID" value="C5167_039016"/>
</dbReference>
<dbReference type="EMBL" id="CM010715">
    <property type="protein sequence ID" value="RZC46073.1"/>
    <property type="molecule type" value="Genomic_DNA"/>
</dbReference>
<dbReference type="AlphaFoldDB" id="A0A4Y7IAX8"/>
<dbReference type="Proteomes" id="UP000316621">
    <property type="component" value="Chromosome 1"/>
</dbReference>
<sequence length="110" mass="12804">MSYPSIKMSVENQGFLEWKEVFVSQEKGNRLVHYYLKDSAGDSVLAVIGTERSVRHMVYVAEDDFLKVYGADLSITDGFKWRSRREVVDWLTSLLSKPPRDRIRSFLKRA</sequence>
<organism evidence="1 2">
    <name type="scientific">Papaver somniferum</name>
    <name type="common">Opium poppy</name>
    <dbReference type="NCBI Taxonomy" id="3469"/>
    <lineage>
        <taxon>Eukaryota</taxon>
        <taxon>Viridiplantae</taxon>
        <taxon>Streptophyta</taxon>
        <taxon>Embryophyta</taxon>
        <taxon>Tracheophyta</taxon>
        <taxon>Spermatophyta</taxon>
        <taxon>Magnoliopsida</taxon>
        <taxon>Ranunculales</taxon>
        <taxon>Papaveraceae</taxon>
        <taxon>Papaveroideae</taxon>
        <taxon>Papaver</taxon>
    </lineage>
</organism>
<evidence type="ECO:0000313" key="2">
    <source>
        <dbReference type="Proteomes" id="UP000316621"/>
    </source>
</evidence>
<protein>
    <submittedName>
        <fullName evidence="1">Uncharacterized protein</fullName>
    </submittedName>
</protein>
<accession>A0A4Y7IAX8</accession>
<dbReference type="STRING" id="3469.A0A4Y7IAX8"/>
<reference evidence="1 2" key="1">
    <citation type="journal article" date="2018" name="Science">
        <title>The opium poppy genome and morphinan production.</title>
        <authorList>
            <person name="Guo L."/>
            <person name="Winzer T."/>
            <person name="Yang X."/>
            <person name="Li Y."/>
            <person name="Ning Z."/>
            <person name="He Z."/>
            <person name="Teodor R."/>
            <person name="Lu Y."/>
            <person name="Bowser T.A."/>
            <person name="Graham I.A."/>
            <person name="Ye K."/>
        </authorList>
    </citation>
    <scope>NUCLEOTIDE SEQUENCE [LARGE SCALE GENOMIC DNA]</scope>
    <source>
        <strain evidence="2">cv. HN1</strain>
        <tissue evidence="1">Leaves</tissue>
    </source>
</reference>
<gene>
    <name evidence="1" type="ORF">C5167_039016</name>
</gene>
<keyword evidence="2" id="KW-1185">Reference proteome</keyword>